<comment type="caution">
    <text evidence="1">The sequence shown here is derived from an EMBL/GenBank/DDBJ whole genome shotgun (WGS) entry which is preliminary data.</text>
</comment>
<gene>
    <name evidence="1" type="ORF">OWV82_000342</name>
</gene>
<dbReference type="EMBL" id="CM051394">
    <property type="protein sequence ID" value="KAJ4727209.1"/>
    <property type="molecule type" value="Genomic_DNA"/>
</dbReference>
<sequence>MLQFFTNHLLLLIIFILLHESPPCTAVRSTPQLTLLYTDIAAEMQNAGIFCNSRRNSHVICISQLKQYFRRFGYLPAQNYNKSLESTIIRYQSKLGLAVTGKLDFETLSQILAPRCGVPDSDTAAAPRTLHATKDYVLFPGKPRWIRHIPMKLTYAFSNDNMINYLNISDIKLVFKRAFAKWASVIPVSFVVTDDYDFADIRIGFYSGDHGDGEPFDGVLGVLAHSFSPESGKFHLDAAEKWAVDFETEKSPVAVDLESVAVHEIGHLLGLAHSPVKDAVMYPTLKPRDKKVDLALDDIRGVQALYGSNPNFKIGSLLESDISTNQAVHLRIGTYAWTWLMVNLVICFNLHLIFA</sequence>
<name>A0ACC1YV48_MELAZ</name>
<protein>
    <submittedName>
        <fullName evidence="1">Metalloendoproteinase 1-MMP-like</fullName>
    </submittedName>
</protein>
<evidence type="ECO:0000313" key="2">
    <source>
        <dbReference type="Proteomes" id="UP001164539"/>
    </source>
</evidence>
<organism evidence="1 2">
    <name type="scientific">Melia azedarach</name>
    <name type="common">Chinaberry tree</name>
    <dbReference type="NCBI Taxonomy" id="155640"/>
    <lineage>
        <taxon>Eukaryota</taxon>
        <taxon>Viridiplantae</taxon>
        <taxon>Streptophyta</taxon>
        <taxon>Embryophyta</taxon>
        <taxon>Tracheophyta</taxon>
        <taxon>Spermatophyta</taxon>
        <taxon>Magnoliopsida</taxon>
        <taxon>eudicotyledons</taxon>
        <taxon>Gunneridae</taxon>
        <taxon>Pentapetalae</taxon>
        <taxon>rosids</taxon>
        <taxon>malvids</taxon>
        <taxon>Sapindales</taxon>
        <taxon>Meliaceae</taxon>
        <taxon>Melia</taxon>
    </lineage>
</organism>
<dbReference type="Proteomes" id="UP001164539">
    <property type="component" value="Chromosome 1"/>
</dbReference>
<accession>A0ACC1YV48</accession>
<evidence type="ECO:0000313" key="1">
    <source>
        <dbReference type="EMBL" id="KAJ4727209.1"/>
    </source>
</evidence>
<proteinExistence type="predicted"/>
<keyword evidence="2" id="KW-1185">Reference proteome</keyword>
<reference evidence="1 2" key="1">
    <citation type="journal article" date="2023" name="Science">
        <title>Complex scaffold remodeling in plant triterpene biosynthesis.</title>
        <authorList>
            <person name="De La Pena R."/>
            <person name="Hodgson H."/>
            <person name="Liu J.C."/>
            <person name="Stephenson M.J."/>
            <person name="Martin A.C."/>
            <person name="Owen C."/>
            <person name="Harkess A."/>
            <person name="Leebens-Mack J."/>
            <person name="Jimenez L.E."/>
            <person name="Osbourn A."/>
            <person name="Sattely E.S."/>
        </authorList>
    </citation>
    <scope>NUCLEOTIDE SEQUENCE [LARGE SCALE GENOMIC DNA]</scope>
    <source>
        <strain evidence="2">cv. JPN11</strain>
        <tissue evidence="1">Leaf</tissue>
    </source>
</reference>